<dbReference type="EMBL" id="GGEC01079001">
    <property type="protein sequence ID" value="MBX59485.1"/>
    <property type="molecule type" value="Transcribed_RNA"/>
</dbReference>
<name>A0A2P2PXS1_RHIMU</name>
<evidence type="ECO:0000313" key="1">
    <source>
        <dbReference type="EMBL" id="MBX59485.1"/>
    </source>
</evidence>
<protein>
    <submittedName>
        <fullName evidence="1">Uncharacterized protein</fullName>
    </submittedName>
</protein>
<accession>A0A2P2PXS1</accession>
<sequence length="8" mass="1101">MKFVWDYI</sequence>
<proteinExistence type="predicted"/>
<organism evidence="1">
    <name type="scientific">Rhizophora mucronata</name>
    <name type="common">Asiatic mangrove</name>
    <dbReference type="NCBI Taxonomy" id="61149"/>
    <lineage>
        <taxon>Eukaryota</taxon>
        <taxon>Viridiplantae</taxon>
        <taxon>Streptophyta</taxon>
        <taxon>Embryophyta</taxon>
        <taxon>Tracheophyta</taxon>
        <taxon>Spermatophyta</taxon>
        <taxon>Magnoliopsida</taxon>
        <taxon>eudicotyledons</taxon>
        <taxon>Gunneridae</taxon>
        <taxon>Pentapetalae</taxon>
        <taxon>rosids</taxon>
        <taxon>fabids</taxon>
        <taxon>Malpighiales</taxon>
        <taxon>Rhizophoraceae</taxon>
        <taxon>Rhizophora</taxon>
    </lineage>
</organism>
<reference evidence="1" key="1">
    <citation type="submission" date="2018-02" db="EMBL/GenBank/DDBJ databases">
        <title>Rhizophora mucronata_Transcriptome.</title>
        <authorList>
            <person name="Meera S.P."/>
            <person name="Sreeshan A."/>
            <person name="Augustine A."/>
        </authorList>
    </citation>
    <scope>NUCLEOTIDE SEQUENCE</scope>
    <source>
        <tissue evidence="1">Leaf</tissue>
    </source>
</reference>